<gene>
    <name evidence="1" type="ORF">IRJ41_008389</name>
</gene>
<dbReference type="Proteomes" id="UP001059041">
    <property type="component" value="Linkage Group LG9"/>
</dbReference>
<evidence type="ECO:0000313" key="1">
    <source>
        <dbReference type="EMBL" id="KAI7805464.1"/>
    </source>
</evidence>
<keyword evidence="2" id="KW-1185">Reference proteome</keyword>
<accession>A0A9W7WNK4</accession>
<comment type="caution">
    <text evidence="1">The sequence shown here is derived from an EMBL/GenBank/DDBJ whole genome shotgun (WGS) entry which is preliminary data.</text>
</comment>
<dbReference type="AlphaFoldDB" id="A0A9W7WNK4"/>
<protein>
    <submittedName>
        <fullName evidence="1">Uncharacterized protein</fullName>
    </submittedName>
</protein>
<reference evidence="1" key="1">
    <citation type="submission" date="2021-02" db="EMBL/GenBank/DDBJ databases">
        <title>Comparative genomics reveals that relaxation of natural selection precedes convergent phenotypic evolution of cavefish.</title>
        <authorList>
            <person name="Peng Z."/>
        </authorList>
    </citation>
    <scope>NUCLEOTIDE SEQUENCE</scope>
    <source>
        <tissue evidence="1">Muscle</tissue>
    </source>
</reference>
<name>A0A9W7WNK4_TRIRA</name>
<proteinExistence type="predicted"/>
<organism evidence="1 2">
    <name type="scientific">Triplophysa rosa</name>
    <name type="common">Cave loach</name>
    <dbReference type="NCBI Taxonomy" id="992332"/>
    <lineage>
        <taxon>Eukaryota</taxon>
        <taxon>Metazoa</taxon>
        <taxon>Chordata</taxon>
        <taxon>Craniata</taxon>
        <taxon>Vertebrata</taxon>
        <taxon>Euteleostomi</taxon>
        <taxon>Actinopterygii</taxon>
        <taxon>Neopterygii</taxon>
        <taxon>Teleostei</taxon>
        <taxon>Ostariophysi</taxon>
        <taxon>Cypriniformes</taxon>
        <taxon>Nemacheilidae</taxon>
        <taxon>Triplophysa</taxon>
    </lineage>
</organism>
<sequence length="70" mass="7624">MKRISVLSVLMTFPRIQGARDESLILRGKDGGIAGEHRTHFKQSCITGASLHACDLIMGEGLRASEGRNE</sequence>
<dbReference type="EMBL" id="JAFHDT010000009">
    <property type="protein sequence ID" value="KAI7805464.1"/>
    <property type="molecule type" value="Genomic_DNA"/>
</dbReference>
<evidence type="ECO:0000313" key="2">
    <source>
        <dbReference type="Proteomes" id="UP001059041"/>
    </source>
</evidence>